<evidence type="ECO:0000259" key="2">
    <source>
        <dbReference type="PROSITE" id="PS50011"/>
    </source>
</evidence>
<dbReference type="GO" id="GO:0004674">
    <property type="term" value="F:protein serine/threonine kinase activity"/>
    <property type="evidence" value="ECO:0007669"/>
    <property type="project" value="TreeGrafter"/>
</dbReference>
<feature type="region of interest" description="Disordered" evidence="1">
    <location>
        <begin position="1"/>
        <end position="91"/>
    </location>
</feature>
<feature type="compositionally biased region" description="Basic and acidic residues" evidence="1">
    <location>
        <begin position="403"/>
        <end position="413"/>
    </location>
</feature>
<dbReference type="Gene3D" id="1.10.510.10">
    <property type="entry name" value="Transferase(Phosphotransferase) domain 1"/>
    <property type="match status" value="1"/>
</dbReference>
<keyword evidence="4" id="KW-1185">Reference proteome</keyword>
<feature type="compositionally biased region" description="Basic and acidic residues" evidence="1">
    <location>
        <begin position="715"/>
        <end position="726"/>
    </location>
</feature>
<dbReference type="PROSITE" id="PS00108">
    <property type="entry name" value="PROTEIN_KINASE_ST"/>
    <property type="match status" value="1"/>
</dbReference>
<dbReference type="InterPro" id="IPR000719">
    <property type="entry name" value="Prot_kinase_dom"/>
</dbReference>
<feature type="compositionally biased region" description="Basic and acidic residues" evidence="1">
    <location>
        <begin position="13"/>
        <end position="22"/>
    </location>
</feature>
<dbReference type="SUPFAM" id="SSF56112">
    <property type="entry name" value="Protein kinase-like (PK-like)"/>
    <property type="match status" value="1"/>
</dbReference>
<proteinExistence type="predicted"/>
<gene>
    <name evidence="3" type="ORF">EST38_g5621</name>
</gene>
<dbReference type="PANTHER" id="PTHR44167:SF24">
    <property type="entry name" value="SERINE_THREONINE-PROTEIN KINASE CHK2"/>
    <property type="match status" value="1"/>
</dbReference>
<dbReference type="CDD" id="cd00180">
    <property type="entry name" value="PKc"/>
    <property type="match status" value="1"/>
</dbReference>
<comment type="caution">
    <text evidence="3">The sequence shown here is derived from an EMBL/GenBank/DDBJ whole genome shotgun (WGS) entry which is preliminary data.</text>
</comment>
<dbReference type="AlphaFoldDB" id="A0A4Q2DLV8"/>
<evidence type="ECO:0000313" key="4">
    <source>
        <dbReference type="Proteomes" id="UP000290288"/>
    </source>
</evidence>
<dbReference type="GO" id="GO:0005524">
    <property type="term" value="F:ATP binding"/>
    <property type="evidence" value="ECO:0007669"/>
    <property type="project" value="InterPro"/>
</dbReference>
<protein>
    <recommendedName>
        <fullName evidence="2">Protein kinase domain-containing protein</fullName>
    </recommendedName>
</protein>
<dbReference type="STRING" id="2316362.A0A4Q2DLV8"/>
<reference evidence="3 4" key="1">
    <citation type="submission" date="2019-01" db="EMBL/GenBank/DDBJ databases">
        <title>Draft genome sequence of Psathyrella aberdarensis IHI B618.</title>
        <authorList>
            <person name="Buettner E."/>
            <person name="Kellner H."/>
        </authorList>
    </citation>
    <scope>NUCLEOTIDE SEQUENCE [LARGE SCALE GENOMIC DNA]</scope>
    <source>
        <strain evidence="3 4">IHI B618</strain>
    </source>
</reference>
<dbReference type="OrthoDB" id="2562681at2759"/>
<feature type="compositionally biased region" description="Basic and acidic residues" evidence="1">
    <location>
        <begin position="57"/>
        <end position="78"/>
    </location>
</feature>
<feature type="domain" description="Protein kinase" evidence="2">
    <location>
        <begin position="438"/>
        <end position="726"/>
    </location>
</feature>
<feature type="region of interest" description="Disordered" evidence="1">
    <location>
        <begin position="397"/>
        <end position="428"/>
    </location>
</feature>
<dbReference type="InterPro" id="IPR011009">
    <property type="entry name" value="Kinase-like_dom_sf"/>
</dbReference>
<dbReference type="Pfam" id="PF00069">
    <property type="entry name" value="Pkinase"/>
    <property type="match status" value="1"/>
</dbReference>
<dbReference type="InterPro" id="IPR008271">
    <property type="entry name" value="Ser/Thr_kinase_AS"/>
</dbReference>
<dbReference type="PANTHER" id="PTHR44167">
    <property type="entry name" value="OVARIAN-SPECIFIC SERINE/THREONINE-PROTEIN KINASE LOK-RELATED"/>
    <property type="match status" value="1"/>
</dbReference>
<dbReference type="SMART" id="SM00220">
    <property type="entry name" value="S_TKc"/>
    <property type="match status" value="1"/>
</dbReference>
<dbReference type="EMBL" id="SDEE01000159">
    <property type="protein sequence ID" value="RXW20231.1"/>
    <property type="molecule type" value="Genomic_DNA"/>
</dbReference>
<dbReference type="Proteomes" id="UP000290288">
    <property type="component" value="Unassembled WGS sequence"/>
</dbReference>
<feature type="region of interest" description="Disordered" evidence="1">
    <location>
        <begin position="115"/>
        <end position="144"/>
    </location>
</feature>
<feature type="region of interest" description="Disordered" evidence="1">
    <location>
        <begin position="705"/>
        <end position="726"/>
    </location>
</feature>
<name>A0A4Q2DLV8_9AGAR</name>
<organism evidence="3 4">
    <name type="scientific">Candolleomyces aberdarensis</name>
    <dbReference type="NCBI Taxonomy" id="2316362"/>
    <lineage>
        <taxon>Eukaryota</taxon>
        <taxon>Fungi</taxon>
        <taxon>Dikarya</taxon>
        <taxon>Basidiomycota</taxon>
        <taxon>Agaricomycotina</taxon>
        <taxon>Agaricomycetes</taxon>
        <taxon>Agaricomycetidae</taxon>
        <taxon>Agaricales</taxon>
        <taxon>Agaricineae</taxon>
        <taxon>Psathyrellaceae</taxon>
        <taxon>Candolleomyces</taxon>
    </lineage>
</organism>
<dbReference type="GO" id="GO:0005634">
    <property type="term" value="C:nucleus"/>
    <property type="evidence" value="ECO:0007669"/>
    <property type="project" value="TreeGrafter"/>
</dbReference>
<dbReference type="GO" id="GO:0044773">
    <property type="term" value="P:mitotic DNA damage checkpoint signaling"/>
    <property type="evidence" value="ECO:0007669"/>
    <property type="project" value="TreeGrafter"/>
</dbReference>
<evidence type="ECO:0000313" key="3">
    <source>
        <dbReference type="EMBL" id="RXW20231.1"/>
    </source>
</evidence>
<dbReference type="PROSITE" id="PS50011">
    <property type="entry name" value="PROTEIN_KINASE_DOM"/>
    <property type="match status" value="1"/>
</dbReference>
<evidence type="ECO:0000256" key="1">
    <source>
        <dbReference type="SAM" id="MobiDB-lite"/>
    </source>
</evidence>
<accession>A0A4Q2DLV8</accession>
<sequence>MTRTARAAHPRAVMKDRSESRSGLDSSLRKGGAGGHNWGSLSDERQLETDALEDEKVEFGEAGREQDVVEDMSSKDTRSSPPVTNLSEDELKQARKYRKGLLNKKDVDLSAIARTSAAASTSPPNPSGFTKRLANSEKQAPPSTTDVDCIYLTAWKLDGLTANLKKDELATRISNTNFLTDAFELEGDSFIEDVISEEGLILLVGMQDICGHNASWPFGMLAEVVEEGAPVLYSYRPKSDFLVMRGGLPRLIVEVDSQVSCQDRIRMLLQGVSVVRFANEHLDAFRKEKNFILVAIFIYSDGSAERSILYQDKTNLDCVSTTCAGTHTEGVADRVLGQVHHRSRTFKLTGVTGSILEFALELYNLLSMVEEAAGLKTESKIQSLRNETLKFVQNEKLQSFTSERPDPPGDRAEQGSAKRRKKWNGGGIAEQELEEGGYKVKPTTYEDEIGGVWEEVHKPSSENIWTVYPKSGDKKRTALIAKRISNSELEILQFLHTAGPSSPHILTFIDNVIAPTNTYVIFPKLNRIHATIKYGPVESLRSKIEQWCRGLVDGVAYLHAKKIAHLDIKPDNLVYGIDGQLKIIDFDCAKRLEDEEEEIIGYRGTPGWTAPEMGEADGVKQSYSAIRADRWSCGLVLKLFLESGAPGSLLTFSALAGRLTVGNPSERPSLIEWCSENGTKRLDTEAANEMGDMDGAGVRLRRKCVESDEVDGEEPITKKAKVDDQE</sequence>